<dbReference type="Gene3D" id="3.40.190.10">
    <property type="entry name" value="Periplasmic binding protein-like II"/>
    <property type="match status" value="1"/>
</dbReference>
<sequence length="325" mass="36080">MEREDINMKGYSFDAKCNEKPASGKKRGSKTWKKGAAVLLTAVLSTGALAGCGQSGQTIHMATKPMTEQYIMGSMMKTLIEQDTDLTVEVTEGVGGGTANIHPAMEEGEFDFYPEYTGSAWNAVLKEESVYDESMFDQLQAGYDEMDMTWTGMLGFNNTYGLVVDSSIAQQYNLKTYSDLAAVADQLVFGAEYDFFEREDGYDALCDTYGLKFKDTMDLDIGLKYDALSQKEIDVMNIFTTDGQLSAADAVVLEDDKGLYPSYVCGFVVRNEVLEEHPELQQVFDKVENLITDAEMAEMNYQVETEGQEPEDVANAFLQEKGLLK</sequence>
<dbReference type="GO" id="GO:0043190">
    <property type="term" value="C:ATP-binding cassette (ABC) transporter complex"/>
    <property type="evidence" value="ECO:0007669"/>
    <property type="project" value="InterPro"/>
</dbReference>
<keyword evidence="1" id="KW-0732">Signal</keyword>
<evidence type="ECO:0000256" key="1">
    <source>
        <dbReference type="SAM" id="SignalP"/>
    </source>
</evidence>
<dbReference type="EMBL" id="DXBR01000111">
    <property type="protein sequence ID" value="HIZ40668.1"/>
    <property type="molecule type" value="Genomic_DNA"/>
</dbReference>
<evidence type="ECO:0000259" key="2">
    <source>
        <dbReference type="Pfam" id="PF04069"/>
    </source>
</evidence>
<feature type="chain" id="PRO_5038393549" evidence="1">
    <location>
        <begin position="51"/>
        <end position="325"/>
    </location>
</feature>
<evidence type="ECO:0000313" key="4">
    <source>
        <dbReference type="Proteomes" id="UP000824049"/>
    </source>
</evidence>
<dbReference type="Pfam" id="PF04069">
    <property type="entry name" value="OpuAC"/>
    <property type="match status" value="1"/>
</dbReference>
<organism evidence="3 4">
    <name type="scientific">Candidatus Anaerobutyricum stercoris</name>
    <dbReference type="NCBI Taxonomy" id="2838457"/>
    <lineage>
        <taxon>Bacteria</taxon>
        <taxon>Bacillati</taxon>
        <taxon>Bacillota</taxon>
        <taxon>Clostridia</taxon>
        <taxon>Lachnospirales</taxon>
        <taxon>Lachnospiraceae</taxon>
        <taxon>Anaerobutyricum</taxon>
    </lineage>
</organism>
<dbReference type="CDD" id="cd13612">
    <property type="entry name" value="PBP2_ProWX"/>
    <property type="match status" value="1"/>
</dbReference>
<accession>A0A9D2ENE6</accession>
<name>A0A9D2ENE6_9FIRM</name>
<feature type="signal peptide" evidence="1">
    <location>
        <begin position="1"/>
        <end position="50"/>
    </location>
</feature>
<reference evidence="3" key="1">
    <citation type="journal article" date="2021" name="PeerJ">
        <title>Extensive microbial diversity within the chicken gut microbiome revealed by metagenomics and culture.</title>
        <authorList>
            <person name="Gilroy R."/>
            <person name="Ravi A."/>
            <person name="Getino M."/>
            <person name="Pursley I."/>
            <person name="Horton D.L."/>
            <person name="Alikhan N.F."/>
            <person name="Baker D."/>
            <person name="Gharbi K."/>
            <person name="Hall N."/>
            <person name="Watson M."/>
            <person name="Adriaenssens E.M."/>
            <person name="Foster-Nyarko E."/>
            <person name="Jarju S."/>
            <person name="Secka A."/>
            <person name="Antonio M."/>
            <person name="Oren A."/>
            <person name="Chaudhuri R.R."/>
            <person name="La Ragione R."/>
            <person name="Hildebrand F."/>
            <person name="Pallen M.J."/>
        </authorList>
    </citation>
    <scope>NUCLEOTIDE SEQUENCE</scope>
    <source>
        <strain evidence="3">CHK179-28034</strain>
    </source>
</reference>
<dbReference type="Proteomes" id="UP000824049">
    <property type="component" value="Unassembled WGS sequence"/>
</dbReference>
<evidence type="ECO:0000313" key="3">
    <source>
        <dbReference type="EMBL" id="HIZ40668.1"/>
    </source>
</evidence>
<dbReference type="AlphaFoldDB" id="A0A9D2ENE6"/>
<protein>
    <submittedName>
        <fullName evidence="3">Glycine/betaine ABC transporter substrate-binding protein</fullName>
    </submittedName>
</protein>
<proteinExistence type="predicted"/>
<feature type="domain" description="ABC-type glycine betaine transport system substrate-binding" evidence="2">
    <location>
        <begin position="58"/>
        <end position="320"/>
    </location>
</feature>
<dbReference type="Gene3D" id="3.40.190.120">
    <property type="entry name" value="Osmoprotection protein (prox), domain 2"/>
    <property type="match status" value="1"/>
</dbReference>
<dbReference type="GO" id="GO:0022857">
    <property type="term" value="F:transmembrane transporter activity"/>
    <property type="evidence" value="ECO:0007669"/>
    <property type="project" value="InterPro"/>
</dbReference>
<dbReference type="InterPro" id="IPR007210">
    <property type="entry name" value="ABC_Gly_betaine_transp_sub-bd"/>
</dbReference>
<reference evidence="3" key="2">
    <citation type="submission" date="2021-04" db="EMBL/GenBank/DDBJ databases">
        <authorList>
            <person name="Gilroy R."/>
        </authorList>
    </citation>
    <scope>NUCLEOTIDE SEQUENCE</scope>
    <source>
        <strain evidence="3">CHK179-28034</strain>
    </source>
</reference>
<dbReference type="SUPFAM" id="SSF53850">
    <property type="entry name" value="Periplasmic binding protein-like II"/>
    <property type="match status" value="1"/>
</dbReference>
<gene>
    <name evidence="3" type="ORF">H9968_12265</name>
</gene>
<comment type="caution">
    <text evidence="3">The sequence shown here is derived from an EMBL/GenBank/DDBJ whole genome shotgun (WGS) entry which is preliminary data.</text>
</comment>